<dbReference type="InterPro" id="IPR011013">
    <property type="entry name" value="Gal_mutarotase_sf_dom"/>
</dbReference>
<name>A0A7W8E3X1_9BACT</name>
<dbReference type="Gene3D" id="2.70.98.30">
    <property type="entry name" value="Golgi alpha-mannosidase II, domain 4"/>
    <property type="match status" value="1"/>
</dbReference>
<feature type="domain" description="Glycosyl hydrolase family 38 C-terminal" evidence="2">
    <location>
        <begin position="595"/>
        <end position="780"/>
    </location>
</feature>
<evidence type="ECO:0000313" key="4">
    <source>
        <dbReference type="Proteomes" id="UP000540989"/>
    </source>
</evidence>
<dbReference type="GO" id="GO:0030246">
    <property type="term" value="F:carbohydrate binding"/>
    <property type="evidence" value="ECO:0007669"/>
    <property type="project" value="InterPro"/>
</dbReference>
<evidence type="ECO:0000259" key="1">
    <source>
        <dbReference type="Pfam" id="PF01074"/>
    </source>
</evidence>
<dbReference type="Proteomes" id="UP000540989">
    <property type="component" value="Unassembled WGS sequence"/>
</dbReference>
<dbReference type="RefSeq" id="WP_184217245.1">
    <property type="nucleotide sequence ID" value="NZ_JACHIP010000003.1"/>
</dbReference>
<dbReference type="GO" id="GO:0004559">
    <property type="term" value="F:alpha-mannosidase activity"/>
    <property type="evidence" value="ECO:0007669"/>
    <property type="project" value="InterPro"/>
</dbReference>
<dbReference type="Pfam" id="PF01074">
    <property type="entry name" value="Glyco_hydro_38N"/>
    <property type="match status" value="1"/>
</dbReference>
<dbReference type="InterPro" id="IPR011330">
    <property type="entry name" value="Glyco_hydro/deAcase_b/a-brl"/>
</dbReference>
<feature type="domain" description="Glycoside hydrolase family 38 N-terminal" evidence="1">
    <location>
        <begin position="128"/>
        <end position="401"/>
    </location>
</feature>
<evidence type="ECO:0000313" key="3">
    <source>
        <dbReference type="EMBL" id="MBB5058022.1"/>
    </source>
</evidence>
<comment type="caution">
    <text evidence="3">The sequence shown here is derived from an EMBL/GenBank/DDBJ whole genome shotgun (WGS) entry which is preliminary data.</text>
</comment>
<evidence type="ECO:0008006" key="5">
    <source>
        <dbReference type="Google" id="ProtNLM"/>
    </source>
</evidence>
<dbReference type="SUPFAM" id="SSF74650">
    <property type="entry name" value="Galactose mutarotase-like"/>
    <property type="match status" value="1"/>
</dbReference>
<dbReference type="PROSITE" id="PS51318">
    <property type="entry name" value="TAT"/>
    <property type="match status" value="1"/>
</dbReference>
<dbReference type="InterPro" id="IPR011682">
    <property type="entry name" value="Glyco_hydro_38_C"/>
</dbReference>
<dbReference type="EMBL" id="JACHIP010000003">
    <property type="protein sequence ID" value="MBB5058022.1"/>
    <property type="molecule type" value="Genomic_DNA"/>
</dbReference>
<protein>
    <recommendedName>
        <fullName evidence="5">Alpha-mannosidase</fullName>
    </recommendedName>
</protein>
<accession>A0A7W8E3X1</accession>
<dbReference type="GO" id="GO:0006013">
    <property type="term" value="P:mannose metabolic process"/>
    <property type="evidence" value="ECO:0007669"/>
    <property type="project" value="InterPro"/>
</dbReference>
<sequence>MKRRELLKGMTLAAGGALLPMAAWPMKADAEPAMDDLPLAAPVRGLMRKDGKLVQPIEMSIPHAGGAGEAIVSIDGHEVERHALTAGMNTFYVTMEPVDAVKNVKVDVKIAGDVTSRLVQLQPVRKVKVYVLPHSHHDLGYTDLQADVEEKQMQNILQGIDLAERTSSYPEGSRFIWNLEVLWGADLFMRRKSEAEKARFIEAVKKGWVSLNGMYANELTGLCRPEELLQLFRYSSELGAKCGVKVNSAMASDVPGFTWGTVTAMSQAGIKYFSTAPNYFDRIGKMMVEWQDKPFWWVSRSGKEKVLLWIPWTGYALSHVMKLDRQWVGKYQDRLDSVAFPYEISHVRWSGHGDNAAPDPELSEFVKGWNAEFEWPKFEISSTSAAFADFEKTYGEKIPTFKGDLTPYWEDGAGSSALETRMSRVAADRLTQAAAISAMLAPGAYKAEAFHEAWRNVLLYSEHTWGAWCSVSDSENPFTTKQWDYKRKFAVDAEKQSMDLLAQMLGTAGVGDGIDVHNSASWARSELVVLSKEISAVGDQVKDGHGKLVASQRLSTGELAFWVEGVPAFGTARYRVVKGAAHAPARAVTVKDGLLSNGIVEVRVDRSTGNIAELKLHGCSENLVESDGEQANAYLFLAGGDVSKLQRSGVVTIVEEEKGPLVATLRIECSAPGSRSLVRRVQLTAGADWVELSNVVDKERAALNPRPGNAAQDGEFAQRGSKESVQFAFPFHVPEGKMRMDIPLAEMRPEFDQLPGACKNWLPVGRWVDVSNDKTGVTWVTLDAPLIEVGEVSAVMLGSQRDPNVWRDYIEPTQKFYSWVMNNHWGTNYRAYQEGPVEFRYALRPHGGYDALATSKLAMGMSQPLVATRASGRTLREPLLSLDSPDVVVLSLKPSEDGKAMMVTLFGASGENRETRLRWRSNITGKSSVSDTSEAEERAVDGGTIHVPGWGVVTVRVQIGGAG</sequence>
<proteinExistence type="predicted"/>
<dbReference type="SUPFAM" id="SSF88713">
    <property type="entry name" value="Glycoside hydrolase/deacetylase"/>
    <property type="match status" value="1"/>
</dbReference>
<dbReference type="Gene3D" id="3.20.110.10">
    <property type="entry name" value="Glycoside hydrolase 38, N terminal domain"/>
    <property type="match status" value="1"/>
</dbReference>
<dbReference type="InterPro" id="IPR006311">
    <property type="entry name" value="TAT_signal"/>
</dbReference>
<dbReference type="InterPro" id="IPR027291">
    <property type="entry name" value="Glyco_hydro_38_N_sf"/>
</dbReference>
<reference evidence="3 4" key="1">
    <citation type="submission" date="2020-08" db="EMBL/GenBank/DDBJ databases">
        <title>Genomic Encyclopedia of Type Strains, Phase IV (KMG-V): Genome sequencing to study the core and pangenomes of soil and plant-associated prokaryotes.</title>
        <authorList>
            <person name="Whitman W."/>
        </authorList>
    </citation>
    <scope>NUCLEOTIDE SEQUENCE [LARGE SCALE GENOMIC DNA]</scope>
    <source>
        <strain evidence="3 4">M8UP14</strain>
    </source>
</reference>
<organism evidence="3 4">
    <name type="scientific">Granulicella aggregans</name>
    <dbReference type="NCBI Taxonomy" id="474949"/>
    <lineage>
        <taxon>Bacteria</taxon>
        <taxon>Pseudomonadati</taxon>
        <taxon>Acidobacteriota</taxon>
        <taxon>Terriglobia</taxon>
        <taxon>Terriglobales</taxon>
        <taxon>Acidobacteriaceae</taxon>
        <taxon>Granulicella</taxon>
    </lineage>
</organism>
<dbReference type="InterPro" id="IPR000602">
    <property type="entry name" value="Glyco_hydro_38_N"/>
</dbReference>
<gene>
    <name evidence="3" type="ORF">HDF16_002728</name>
</gene>
<dbReference type="Pfam" id="PF07748">
    <property type="entry name" value="Glyco_hydro_38C"/>
    <property type="match status" value="1"/>
</dbReference>
<dbReference type="CDD" id="cd10791">
    <property type="entry name" value="GH38N_AMII_like_1"/>
    <property type="match status" value="1"/>
</dbReference>
<dbReference type="GO" id="GO:0009313">
    <property type="term" value="P:oligosaccharide catabolic process"/>
    <property type="evidence" value="ECO:0007669"/>
    <property type="project" value="TreeGrafter"/>
</dbReference>
<keyword evidence="4" id="KW-1185">Reference proteome</keyword>
<dbReference type="PANTHER" id="PTHR46017">
    <property type="entry name" value="ALPHA-MANNOSIDASE 2C1"/>
    <property type="match status" value="1"/>
</dbReference>
<dbReference type="PANTHER" id="PTHR46017:SF1">
    <property type="entry name" value="ALPHA-MANNOSIDASE 2C1"/>
    <property type="match status" value="1"/>
</dbReference>
<evidence type="ECO:0000259" key="2">
    <source>
        <dbReference type="Pfam" id="PF07748"/>
    </source>
</evidence>
<dbReference type="AlphaFoldDB" id="A0A7W8E3X1"/>